<keyword evidence="1" id="KW-0732">Signal</keyword>
<geneLocation type="mitochondrion" evidence="2"/>
<feature type="signal peptide" evidence="1">
    <location>
        <begin position="1"/>
        <end position="24"/>
    </location>
</feature>
<dbReference type="AlphaFoldDB" id="A0A101M3K8"/>
<organism evidence="2">
    <name type="scientific">Picea glauca</name>
    <name type="common">White spruce</name>
    <name type="synonym">Pinus glauca</name>
    <dbReference type="NCBI Taxonomy" id="3330"/>
    <lineage>
        <taxon>Eukaryota</taxon>
        <taxon>Viridiplantae</taxon>
        <taxon>Streptophyta</taxon>
        <taxon>Embryophyta</taxon>
        <taxon>Tracheophyta</taxon>
        <taxon>Spermatophyta</taxon>
        <taxon>Pinopsida</taxon>
        <taxon>Pinidae</taxon>
        <taxon>Conifers I</taxon>
        <taxon>Pinales</taxon>
        <taxon>Pinaceae</taxon>
        <taxon>Picea</taxon>
    </lineage>
</organism>
<feature type="chain" id="PRO_5007100249" evidence="1">
    <location>
        <begin position="25"/>
        <end position="127"/>
    </location>
</feature>
<dbReference type="EMBL" id="LKAM01000001">
    <property type="protein sequence ID" value="KUM50323.1"/>
    <property type="molecule type" value="Genomic_DNA"/>
</dbReference>
<proteinExistence type="predicted"/>
<gene>
    <name evidence="2" type="ORF">ABT39_MTgene166</name>
</gene>
<sequence length="127" mass="14649">MLHRLNKLLKLVVVLQLDLLLNQGLNQGGLLSKLLLLGLQDQWHNHPDQLLNRRDQLLNLDQELLLSMDLDLPLLMMHLPSLMDMLLGMLLKPRMGLDLYLLVMIPKLQKRLNQRLVPLTNLDLVGN</sequence>
<name>A0A101M3K8_PICGL</name>
<accession>A0A101M3K8</accession>
<evidence type="ECO:0000256" key="1">
    <source>
        <dbReference type="SAM" id="SignalP"/>
    </source>
</evidence>
<evidence type="ECO:0000313" key="2">
    <source>
        <dbReference type="EMBL" id="KUM50323.1"/>
    </source>
</evidence>
<comment type="caution">
    <text evidence="2">The sequence shown here is derived from an EMBL/GenBank/DDBJ whole genome shotgun (WGS) entry which is preliminary data.</text>
</comment>
<protein>
    <submittedName>
        <fullName evidence="2">Uncharacterized protein</fullName>
    </submittedName>
</protein>
<reference evidence="2" key="1">
    <citation type="journal article" date="2015" name="Genome Biol. Evol.">
        <title>Organellar Genomes of White Spruce (Picea glauca): Assembly and Annotation.</title>
        <authorList>
            <person name="Jackman S.D."/>
            <person name="Warren R.L."/>
            <person name="Gibb E.A."/>
            <person name="Vandervalk B.P."/>
            <person name="Mohamadi H."/>
            <person name="Chu J."/>
            <person name="Raymond A."/>
            <person name="Pleasance S."/>
            <person name="Coope R."/>
            <person name="Wildung M.R."/>
            <person name="Ritland C.E."/>
            <person name="Bousquet J."/>
            <person name="Jones S.J."/>
            <person name="Bohlmann J."/>
            <person name="Birol I."/>
        </authorList>
    </citation>
    <scope>NUCLEOTIDE SEQUENCE [LARGE SCALE GENOMIC DNA]</scope>
    <source>
        <tissue evidence="2">Flushing bud</tissue>
    </source>
</reference>
<keyword evidence="2" id="KW-0496">Mitochondrion</keyword>